<evidence type="ECO:0000313" key="11">
    <source>
        <dbReference type="EMBL" id="CAG5098205.1"/>
    </source>
</evidence>
<keyword evidence="6 10" id="KW-1133">Transmembrane helix</keyword>
<dbReference type="PANTHER" id="PTHR14647:SF87">
    <property type="entry name" value="PUTATIVE-RELATED"/>
    <property type="match status" value="1"/>
</dbReference>
<dbReference type="Pfam" id="PF06990">
    <property type="entry name" value="Gal-3-0_sulfotr"/>
    <property type="match status" value="1"/>
</dbReference>
<name>A0ABN7SDH9_OIKDI</name>
<evidence type="ECO:0000256" key="5">
    <source>
        <dbReference type="ARBA" id="ARBA00022968"/>
    </source>
</evidence>
<evidence type="ECO:0000256" key="2">
    <source>
        <dbReference type="ARBA" id="ARBA00008124"/>
    </source>
</evidence>
<protein>
    <submittedName>
        <fullName evidence="11">Oidioi.mRNA.OKI2018_I69.XSR.g15459.t1.cds</fullName>
    </submittedName>
</protein>
<reference evidence="11 12" key="1">
    <citation type="submission" date="2021-04" db="EMBL/GenBank/DDBJ databases">
        <authorList>
            <person name="Bliznina A."/>
        </authorList>
    </citation>
    <scope>NUCLEOTIDE SEQUENCE [LARGE SCALE GENOMIC DNA]</scope>
</reference>
<dbReference type="Proteomes" id="UP001158576">
    <property type="component" value="Chromosome XSR"/>
</dbReference>
<keyword evidence="8 10" id="KW-0472">Membrane</keyword>
<evidence type="ECO:0000256" key="7">
    <source>
        <dbReference type="ARBA" id="ARBA00023034"/>
    </source>
</evidence>
<evidence type="ECO:0000256" key="10">
    <source>
        <dbReference type="SAM" id="Phobius"/>
    </source>
</evidence>
<comment type="similarity">
    <text evidence="2">Belongs to the galactose-3-O-sulfotransferase family.</text>
</comment>
<sequence>MEAVPLIRTSSVGGSKRSLLSKSGFGQTESKTVLWKTFIVRSLFLLLTILCSVSVGWFFAGGKFIVEFPQTSPFIVSRTKDLPSPVQLEDGKKAPELVQEQVILNENDKSDGIDYDATPEHCVRQKDRLYFLKTHKTASSVIENILYRYGLRTDKTFAFPSNGALIFNYRKPFAKKMMLPLPDRSRPDILQQHTRYSKEVADLFPKSDSYRITILRDPGTLFPSLFKYFPRNPPFKQAKTVENFVSSPEKYSRAGGADFVTRNSMTFQMGFDNFLKTLPSDDEMAEIISAVDNEFDLVLLSEYLPQSLILLRHLLCMTWSDIATMSKNISQRKHFEEDTKEKIRRWQNVDTRVYEAANMTFWRKVKEFGEEKMTAEMAILEKMNTENAEKCVKGYRPVKELAVEFRDYEPPGLTIEGIELKEGYTDVCYNIALSPFSLAIDILDKQCQSSSFLRKYMHMEDRPKRFGTDCQND</sequence>
<evidence type="ECO:0000256" key="6">
    <source>
        <dbReference type="ARBA" id="ARBA00022989"/>
    </source>
</evidence>
<evidence type="ECO:0000256" key="9">
    <source>
        <dbReference type="ARBA" id="ARBA00023180"/>
    </source>
</evidence>
<keyword evidence="9" id="KW-0325">Glycoprotein</keyword>
<evidence type="ECO:0000256" key="1">
    <source>
        <dbReference type="ARBA" id="ARBA00004323"/>
    </source>
</evidence>
<dbReference type="PANTHER" id="PTHR14647">
    <property type="entry name" value="GALACTOSE-3-O-SULFOTRANSFERASE"/>
    <property type="match status" value="1"/>
</dbReference>
<dbReference type="EMBL" id="OU015569">
    <property type="protein sequence ID" value="CAG5098205.1"/>
    <property type="molecule type" value="Genomic_DNA"/>
</dbReference>
<keyword evidence="5" id="KW-0735">Signal-anchor</keyword>
<dbReference type="InterPro" id="IPR027417">
    <property type="entry name" value="P-loop_NTPase"/>
</dbReference>
<evidence type="ECO:0000313" key="12">
    <source>
        <dbReference type="Proteomes" id="UP001158576"/>
    </source>
</evidence>
<dbReference type="SUPFAM" id="SSF52540">
    <property type="entry name" value="P-loop containing nucleoside triphosphate hydrolases"/>
    <property type="match status" value="1"/>
</dbReference>
<evidence type="ECO:0000256" key="3">
    <source>
        <dbReference type="ARBA" id="ARBA00022679"/>
    </source>
</evidence>
<evidence type="ECO:0000256" key="4">
    <source>
        <dbReference type="ARBA" id="ARBA00022692"/>
    </source>
</evidence>
<keyword evidence="7" id="KW-0333">Golgi apparatus</keyword>
<keyword evidence="3" id="KW-0808">Transferase</keyword>
<evidence type="ECO:0000256" key="8">
    <source>
        <dbReference type="ARBA" id="ARBA00023136"/>
    </source>
</evidence>
<gene>
    <name evidence="11" type="ORF">OKIOD_LOCUS7017</name>
</gene>
<proteinExistence type="inferred from homology"/>
<keyword evidence="4 10" id="KW-0812">Transmembrane</keyword>
<dbReference type="InterPro" id="IPR009729">
    <property type="entry name" value="Gal-3-0_sulfotransfrase"/>
</dbReference>
<feature type="transmembrane region" description="Helical" evidence="10">
    <location>
        <begin position="38"/>
        <end position="60"/>
    </location>
</feature>
<keyword evidence="12" id="KW-1185">Reference proteome</keyword>
<comment type="subcellular location">
    <subcellularLocation>
        <location evidence="1">Golgi apparatus membrane</location>
        <topology evidence="1">Single-pass type II membrane protein</topology>
    </subcellularLocation>
</comment>
<accession>A0ABN7SDH9</accession>
<organism evidence="11 12">
    <name type="scientific">Oikopleura dioica</name>
    <name type="common">Tunicate</name>
    <dbReference type="NCBI Taxonomy" id="34765"/>
    <lineage>
        <taxon>Eukaryota</taxon>
        <taxon>Metazoa</taxon>
        <taxon>Chordata</taxon>
        <taxon>Tunicata</taxon>
        <taxon>Appendicularia</taxon>
        <taxon>Copelata</taxon>
        <taxon>Oikopleuridae</taxon>
        <taxon>Oikopleura</taxon>
    </lineage>
</organism>
<dbReference type="Gene3D" id="3.40.50.300">
    <property type="entry name" value="P-loop containing nucleotide triphosphate hydrolases"/>
    <property type="match status" value="1"/>
</dbReference>